<sequence>MEDKKYVYHGSQKFHDKAIPVRNRRTRKQKDGTVVTIFDQESFHATPHKWIAVAYTYTPAHYEIDGKTAHYNMGVDLYNQKKKLEIYGFESLEKSLKALYVNGGYVTYFYAKDFHHIEGLGNLEVITTKELNAIEIEHIKDPLSFLKNEGVEFDYIDLGKSENESLRNYQ</sequence>
<accession>A0A2M7WUG3</accession>
<proteinExistence type="predicted"/>
<organism evidence="1 2">
    <name type="scientific">Candidatus Zambryskibacteria bacterium CG_4_9_14_3_um_filter_40_16</name>
    <dbReference type="NCBI Taxonomy" id="1975111"/>
    <lineage>
        <taxon>Bacteria</taxon>
        <taxon>Candidatus Zambryskiibacteriota</taxon>
    </lineage>
</organism>
<dbReference type="Proteomes" id="UP000231487">
    <property type="component" value="Unassembled WGS sequence"/>
</dbReference>
<protein>
    <submittedName>
        <fullName evidence="1">Uncharacterized protein</fullName>
    </submittedName>
</protein>
<evidence type="ECO:0000313" key="1">
    <source>
        <dbReference type="EMBL" id="PJA33631.1"/>
    </source>
</evidence>
<dbReference type="AlphaFoldDB" id="A0A2M7WUG3"/>
<reference evidence="2" key="1">
    <citation type="submission" date="2017-09" db="EMBL/GenBank/DDBJ databases">
        <title>Depth-based differentiation of microbial function through sediment-hosted aquifers and enrichment of novel symbionts in the deep terrestrial subsurface.</title>
        <authorList>
            <person name="Probst A.J."/>
            <person name="Ladd B."/>
            <person name="Jarett J.K."/>
            <person name="Geller-Mcgrath D.E."/>
            <person name="Sieber C.M.K."/>
            <person name="Emerson J.B."/>
            <person name="Anantharaman K."/>
            <person name="Thomas B.C."/>
            <person name="Malmstrom R."/>
            <person name="Stieglmeier M."/>
            <person name="Klingl A."/>
            <person name="Woyke T."/>
            <person name="Ryan C.M."/>
            <person name="Banfield J.F."/>
        </authorList>
    </citation>
    <scope>NUCLEOTIDE SEQUENCE [LARGE SCALE GENOMIC DNA]</scope>
</reference>
<gene>
    <name evidence="1" type="ORF">CO184_01380</name>
</gene>
<name>A0A2M7WUG3_9BACT</name>
<comment type="caution">
    <text evidence="1">The sequence shown here is derived from an EMBL/GenBank/DDBJ whole genome shotgun (WGS) entry which is preliminary data.</text>
</comment>
<evidence type="ECO:0000313" key="2">
    <source>
        <dbReference type="Proteomes" id="UP000231487"/>
    </source>
</evidence>
<dbReference type="EMBL" id="PFXE01000025">
    <property type="protein sequence ID" value="PJA33631.1"/>
    <property type="molecule type" value="Genomic_DNA"/>
</dbReference>